<evidence type="ECO:0000313" key="2">
    <source>
        <dbReference type="EMBL" id="KAB0804946.1"/>
    </source>
</evidence>
<dbReference type="Proteomes" id="UP000327044">
    <property type="component" value="Unassembled WGS sequence"/>
</dbReference>
<organism evidence="2 3">
    <name type="scientific">Photinus pyralis</name>
    <name type="common">Common eastern firefly</name>
    <name type="synonym">Lampyris pyralis</name>
    <dbReference type="NCBI Taxonomy" id="7054"/>
    <lineage>
        <taxon>Eukaryota</taxon>
        <taxon>Metazoa</taxon>
        <taxon>Ecdysozoa</taxon>
        <taxon>Arthropoda</taxon>
        <taxon>Hexapoda</taxon>
        <taxon>Insecta</taxon>
        <taxon>Pterygota</taxon>
        <taxon>Neoptera</taxon>
        <taxon>Endopterygota</taxon>
        <taxon>Coleoptera</taxon>
        <taxon>Polyphaga</taxon>
        <taxon>Elateriformia</taxon>
        <taxon>Elateroidea</taxon>
        <taxon>Lampyridae</taxon>
        <taxon>Lampyrinae</taxon>
        <taxon>Photinus</taxon>
    </lineage>
</organism>
<evidence type="ECO:0000256" key="1">
    <source>
        <dbReference type="SAM" id="SignalP"/>
    </source>
</evidence>
<keyword evidence="3" id="KW-1185">Reference proteome</keyword>
<feature type="chain" id="PRO_5024380078" evidence="1">
    <location>
        <begin position="20"/>
        <end position="131"/>
    </location>
</feature>
<keyword evidence="1" id="KW-0732">Signal</keyword>
<proteinExistence type="predicted"/>
<dbReference type="InParanoid" id="A0A5N4B5W2"/>
<gene>
    <name evidence="2" type="ORF">PPYR_01916</name>
</gene>
<dbReference type="AlphaFoldDB" id="A0A5N4B5W2"/>
<feature type="signal peptide" evidence="1">
    <location>
        <begin position="1"/>
        <end position="19"/>
    </location>
</feature>
<dbReference type="EMBL" id="VVIM01000001">
    <property type="protein sequence ID" value="KAB0804946.1"/>
    <property type="molecule type" value="Genomic_DNA"/>
</dbReference>
<accession>A0A5N4B5W2</accession>
<comment type="caution">
    <text evidence="2">The sequence shown here is derived from an EMBL/GenBank/DDBJ whole genome shotgun (WGS) entry which is preliminary data.</text>
</comment>
<reference evidence="2 3" key="1">
    <citation type="journal article" date="2018" name="Elife">
        <title>Firefly genomes illuminate parallel origins of bioluminescence in beetles.</title>
        <authorList>
            <person name="Fallon T.R."/>
            <person name="Lower S.E."/>
            <person name="Chang C.H."/>
            <person name="Bessho-Uehara M."/>
            <person name="Martin G.J."/>
            <person name="Bewick A.J."/>
            <person name="Behringer M."/>
            <person name="Debat H.J."/>
            <person name="Wong I."/>
            <person name="Day J.C."/>
            <person name="Suvorov A."/>
            <person name="Silva C.J."/>
            <person name="Stanger-Hall K.F."/>
            <person name="Hall D.W."/>
            <person name="Schmitz R.J."/>
            <person name="Nelson D.R."/>
            <person name="Lewis S.M."/>
            <person name="Shigenobu S."/>
            <person name="Bybee S.M."/>
            <person name="Larracuente A.M."/>
            <person name="Oba Y."/>
            <person name="Weng J.K."/>
        </authorList>
    </citation>
    <scope>NUCLEOTIDE SEQUENCE [LARGE SCALE GENOMIC DNA]</scope>
    <source>
        <strain evidence="2">1611_PpyrPB1</strain>
        <tissue evidence="2">Whole body</tissue>
    </source>
</reference>
<sequence>MHKIVVILIVAYTVYVLHPNQPLRQEEMEVTDECECGIFSTKTPKPYDIPILMKIIENRHNEDSLPNCAKICNKLLRESENTVPNVLCAILGEYDNRRVFLHARSYQFEPWTFTGLMTVRFCCYGYRPIGC</sequence>
<evidence type="ECO:0000313" key="3">
    <source>
        <dbReference type="Proteomes" id="UP000327044"/>
    </source>
</evidence>
<name>A0A5N4B5W2_PHOPY</name>
<protein>
    <submittedName>
        <fullName evidence="2">Uncharacterized protein</fullName>
    </submittedName>
</protein>